<feature type="transmembrane region" description="Helical" evidence="1">
    <location>
        <begin position="69"/>
        <end position="91"/>
    </location>
</feature>
<dbReference type="PANTHER" id="PTHR35335:SF1">
    <property type="entry name" value="UPF0716 PROTEIN FXSA"/>
    <property type="match status" value="1"/>
</dbReference>
<keyword evidence="1" id="KW-0472">Membrane</keyword>
<dbReference type="InterPro" id="IPR007313">
    <property type="entry name" value="FxsA"/>
</dbReference>
<evidence type="ECO:0000313" key="2">
    <source>
        <dbReference type="EMBL" id="MBD2844675.1"/>
    </source>
</evidence>
<gene>
    <name evidence="2" type="primary">fxsA</name>
    <name evidence="2" type="ORF">IDH44_05695</name>
</gene>
<keyword evidence="1" id="KW-0812">Transmembrane</keyword>
<evidence type="ECO:0000256" key="1">
    <source>
        <dbReference type="SAM" id="Phobius"/>
    </source>
</evidence>
<proteinExistence type="predicted"/>
<comment type="caution">
    <text evidence="2">The sequence shown here is derived from an EMBL/GenBank/DDBJ whole genome shotgun (WGS) entry which is preliminary data.</text>
</comment>
<dbReference type="GO" id="GO:0016020">
    <property type="term" value="C:membrane"/>
    <property type="evidence" value="ECO:0007669"/>
    <property type="project" value="InterPro"/>
</dbReference>
<sequence length="130" mass="14251">MRRWLLVLAIVLPVIEIWGIVRIGAWLGGWTALLLVLLTAALGAYMMRREGLRVLASARAEMEQGRMPGLALLDGVCVLAGGALLLLPGFLTDLLGLVLLLPPTRAYCRGLLLGWLEARLRSGQITIRRR</sequence>
<dbReference type="Pfam" id="PF04186">
    <property type="entry name" value="FxsA"/>
    <property type="match status" value="1"/>
</dbReference>
<protein>
    <submittedName>
        <fullName evidence="2">Membrane protein FxsA</fullName>
    </submittedName>
</protein>
<dbReference type="PANTHER" id="PTHR35335">
    <property type="entry name" value="UPF0716 PROTEIN FXSA"/>
    <property type="match status" value="1"/>
</dbReference>
<dbReference type="RefSeq" id="WP_190915536.1">
    <property type="nucleotide sequence ID" value="NZ_JACXIZ010000011.1"/>
</dbReference>
<reference evidence="2" key="1">
    <citation type="submission" date="2020-09" db="EMBL/GenBank/DDBJ databases">
        <title>A novel bacterium of genus Paenibacillus, isolated from South China Sea.</title>
        <authorList>
            <person name="Huang H."/>
            <person name="Mo K."/>
            <person name="Hu Y."/>
        </authorList>
    </citation>
    <scope>NUCLEOTIDE SEQUENCE</scope>
    <source>
        <strain evidence="2">IB182496</strain>
    </source>
</reference>
<dbReference type="Proteomes" id="UP000621560">
    <property type="component" value="Unassembled WGS sequence"/>
</dbReference>
<organism evidence="2 3">
    <name type="scientific">Paenibacillus sabuli</name>
    <dbReference type="NCBI Taxonomy" id="2772509"/>
    <lineage>
        <taxon>Bacteria</taxon>
        <taxon>Bacillati</taxon>
        <taxon>Bacillota</taxon>
        <taxon>Bacilli</taxon>
        <taxon>Bacillales</taxon>
        <taxon>Paenibacillaceae</taxon>
        <taxon>Paenibacillus</taxon>
    </lineage>
</organism>
<keyword evidence="3" id="KW-1185">Reference proteome</keyword>
<keyword evidence="1" id="KW-1133">Transmembrane helix</keyword>
<name>A0A927BS49_9BACL</name>
<accession>A0A927BS49</accession>
<dbReference type="EMBL" id="JACXIZ010000011">
    <property type="protein sequence ID" value="MBD2844675.1"/>
    <property type="molecule type" value="Genomic_DNA"/>
</dbReference>
<dbReference type="AlphaFoldDB" id="A0A927BS49"/>
<evidence type="ECO:0000313" key="3">
    <source>
        <dbReference type="Proteomes" id="UP000621560"/>
    </source>
</evidence>
<dbReference type="NCBIfam" id="NF008528">
    <property type="entry name" value="PRK11463.1-2"/>
    <property type="match status" value="1"/>
</dbReference>
<feature type="transmembrane region" description="Helical" evidence="1">
    <location>
        <begin position="29"/>
        <end position="48"/>
    </location>
</feature>